<feature type="signal peptide" evidence="2">
    <location>
        <begin position="1"/>
        <end position="23"/>
    </location>
</feature>
<dbReference type="Proteomes" id="UP000584374">
    <property type="component" value="Unassembled WGS sequence"/>
</dbReference>
<keyword evidence="1" id="KW-0378">Hydrolase</keyword>
<dbReference type="EMBL" id="JACHIW010000001">
    <property type="protein sequence ID" value="MBB5153996.1"/>
    <property type="molecule type" value="Genomic_DNA"/>
</dbReference>
<feature type="domain" description="Beta-lactamase-related" evidence="3">
    <location>
        <begin position="84"/>
        <end position="414"/>
    </location>
</feature>
<dbReference type="Pfam" id="PF00144">
    <property type="entry name" value="Beta-lactamase"/>
    <property type="match status" value="1"/>
</dbReference>
<dbReference type="Gene3D" id="3.40.710.10">
    <property type="entry name" value="DD-peptidase/beta-lactamase superfamily"/>
    <property type="match status" value="1"/>
</dbReference>
<evidence type="ECO:0000256" key="2">
    <source>
        <dbReference type="SAM" id="SignalP"/>
    </source>
</evidence>
<dbReference type="PANTHER" id="PTHR43283">
    <property type="entry name" value="BETA-LACTAMASE-RELATED"/>
    <property type="match status" value="1"/>
</dbReference>
<evidence type="ECO:0000256" key="1">
    <source>
        <dbReference type="ARBA" id="ARBA00022801"/>
    </source>
</evidence>
<dbReference type="SUPFAM" id="SSF56601">
    <property type="entry name" value="beta-lactamase/transpeptidase-like"/>
    <property type="match status" value="1"/>
</dbReference>
<evidence type="ECO:0000259" key="3">
    <source>
        <dbReference type="Pfam" id="PF00144"/>
    </source>
</evidence>
<dbReference type="InterPro" id="IPR050789">
    <property type="entry name" value="Diverse_Enzym_Activities"/>
</dbReference>
<dbReference type="RefSeq" id="WP_184725370.1">
    <property type="nucleotide sequence ID" value="NZ_JACHIW010000001.1"/>
</dbReference>
<evidence type="ECO:0000313" key="5">
    <source>
        <dbReference type="Proteomes" id="UP000584374"/>
    </source>
</evidence>
<dbReference type="GO" id="GO:0016787">
    <property type="term" value="F:hydrolase activity"/>
    <property type="evidence" value="ECO:0007669"/>
    <property type="project" value="UniProtKB-KW"/>
</dbReference>
<keyword evidence="2" id="KW-0732">Signal</keyword>
<comment type="caution">
    <text evidence="4">The sequence shown here is derived from an EMBL/GenBank/DDBJ whole genome shotgun (WGS) entry which is preliminary data.</text>
</comment>
<dbReference type="AlphaFoldDB" id="A0A840Q0D5"/>
<organism evidence="4 5">
    <name type="scientific">Saccharopolyspora phatthalungensis</name>
    <dbReference type="NCBI Taxonomy" id="664693"/>
    <lineage>
        <taxon>Bacteria</taxon>
        <taxon>Bacillati</taxon>
        <taxon>Actinomycetota</taxon>
        <taxon>Actinomycetes</taxon>
        <taxon>Pseudonocardiales</taxon>
        <taxon>Pseudonocardiaceae</taxon>
        <taxon>Saccharopolyspora</taxon>
    </lineage>
</organism>
<proteinExistence type="predicted"/>
<accession>A0A840Q0D5</accession>
<gene>
    <name evidence="4" type="ORF">BJ970_001530</name>
</gene>
<dbReference type="PANTHER" id="PTHR43283:SF11">
    <property type="entry name" value="BETA-LACTAMASE-RELATED DOMAIN-CONTAINING PROTEIN"/>
    <property type="match status" value="1"/>
</dbReference>
<feature type="chain" id="PRO_5032648082" evidence="2">
    <location>
        <begin position="24"/>
        <end position="578"/>
    </location>
</feature>
<keyword evidence="5" id="KW-1185">Reference proteome</keyword>
<name>A0A840Q0D5_9PSEU</name>
<evidence type="ECO:0000313" key="4">
    <source>
        <dbReference type="EMBL" id="MBB5153996.1"/>
    </source>
</evidence>
<dbReference type="InterPro" id="IPR001466">
    <property type="entry name" value="Beta-lactam-related"/>
</dbReference>
<sequence>MGRTILAAMALLSVTALAGAATAAPGYVHGHFDLPQEEFAPAGTQLHDGTPEEVGLDPAPIDAALRQIATWTNKTPDLEHPMYAGAVSLLVHDGVVVRRDAVGHELRYSDAQGTELPPDQQEPMRPDTIFDVASLSKLFTSIAVLQAVDAGQVRLDAPVADYLPEFGVNGKQSITVQQLLTHTSGLQPEVKLWKLPPEQRIPTIMQLTPEFPPGSHYAYSDPNMITLGLLVERVSGAPLDQVVQQRITGPLGMVDTGYNPPPSVLHRTAATEYQADPPRGLVRGQVHDENAWSLGGVAGEAGVFSTADDLARLGQTLLNGGTYGGNRILSEDSVAKMLTNYNGAFPGNAHGLGFELDQRWYMAGLSSPRTAGHTGFTGTSLVIDPGSRSVVVLLTNRVHPSREWGSNNPAREALAQGLAQSLAVDPAHGSESWHSDRGGTLTTDALGPVSGPMQVSFKAFVDTERDSDGVDPLFVESSADGAEWRPVTLQASGPGAPDGPQEFLAGAGHRNWWKVRGTIDANAGQHVRLRWRYALDNLYAGRGVNVDGILVADRDATLLDGELEAGRLHPDGWISTNR</sequence>
<reference evidence="4 5" key="1">
    <citation type="submission" date="2020-08" db="EMBL/GenBank/DDBJ databases">
        <title>Sequencing the genomes of 1000 actinobacteria strains.</title>
        <authorList>
            <person name="Klenk H.-P."/>
        </authorList>
    </citation>
    <scope>NUCLEOTIDE SEQUENCE [LARGE SCALE GENOMIC DNA]</scope>
    <source>
        <strain evidence="4 5">DSM 45584</strain>
    </source>
</reference>
<dbReference type="InterPro" id="IPR012338">
    <property type="entry name" value="Beta-lactam/transpept-like"/>
</dbReference>
<protein>
    <submittedName>
        <fullName evidence="4">CubicO group peptidase (Beta-lactamase class C family)</fullName>
    </submittedName>
</protein>